<dbReference type="PANTHER" id="PTHR33281">
    <property type="entry name" value="UPF0187 PROTEIN YNEE"/>
    <property type="match status" value="1"/>
</dbReference>
<dbReference type="Pfam" id="PF25539">
    <property type="entry name" value="Bestrophin_2"/>
    <property type="match status" value="1"/>
</dbReference>
<evidence type="ECO:0000256" key="9">
    <source>
        <dbReference type="SAM" id="Phobius"/>
    </source>
</evidence>
<evidence type="ECO:0000256" key="7">
    <source>
        <dbReference type="ARBA" id="ARBA00023136"/>
    </source>
</evidence>
<dbReference type="InterPro" id="IPR044669">
    <property type="entry name" value="YneE/VCCN1/2-like"/>
</dbReference>
<dbReference type="EMBL" id="JAPQKS010000006">
    <property type="protein sequence ID" value="KAJ5223564.1"/>
    <property type="molecule type" value="Genomic_DNA"/>
</dbReference>
<dbReference type="Proteomes" id="UP001150941">
    <property type="component" value="Unassembled WGS sequence"/>
</dbReference>
<evidence type="ECO:0000256" key="6">
    <source>
        <dbReference type="ARBA" id="ARBA00023065"/>
    </source>
</evidence>
<feature type="transmembrane region" description="Helical" evidence="9">
    <location>
        <begin position="329"/>
        <end position="349"/>
    </location>
</feature>
<dbReference type="AlphaFoldDB" id="A0A9W9TIC2"/>
<protein>
    <submittedName>
        <fullName evidence="10">Uncharacterized protein</fullName>
    </submittedName>
</protein>
<reference evidence="10" key="2">
    <citation type="journal article" date="2023" name="IMA Fungus">
        <title>Comparative genomic study of the Penicillium genus elucidates a diverse pangenome and 15 lateral gene transfer events.</title>
        <authorList>
            <person name="Petersen C."/>
            <person name="Sorensen T."/>
            <person name="Nielsen M.R."/>
            <person name="Sondergaard T.E."/>
            <person name="Sorensen J.L."/>
            <person name="Fitzpatrick D.A."/>
            <person name="Frisvad J.C."/>
            <person name="Nielsen K.L."/>
        </authorList>
    </citation>
    <scope>NUCLEOTIDE SEQUENCE</scope>
    <source>
        <strain evidence="10">IBT 19713</strain>
    </source>
</reference>
<name>A0A9W9TIC2_9EURO</name>
<comment type="subcellular location">
    <subcellularLocation>
        <location evidence="1">Cell membrane</location>
        <topology evidence="1">Multi-pass membrane protein</topology>
    </subcellularLocation>
</comment>
<dbReference type="OrthoDB" id="1368at2759"/>
<keyword evidence="5 9" id="KW-1133">Transmembrane helix</keyword>
<keyword evidence="11" id="KW-1185">Reference proteome</keyword>
<evidence type="ECO:0000256" key="1">
    <source>
        <dbReference type="ARBA" id="ARBA00004651"/>
    </source>
</evidence>
<sequence>MTDGDAAPPNPTDASTAVTSDNAPAPVPSAVHHDVSHNEHNLPPHLASSRDMQFHLDRRDSTELDRYFHGPRDMEKHSKWPIIMRMHGSITPKMILPMLLVACESTVITAVYMLVYDIGVNDILLTVLGFVVGLALSFRSSTAYERWADGRKYWAQLIQTSRNFARTIWVNTSERPGEAGKQDLLRKLSAMNLLLAFAVSLKHKLRFEPDIAYEDLAGLAGHLDTYAREAHDPDALKPKKKSLWKSTGEYLGVSFAESNPRKAIKRSKKPLGHLPLEILNHLSAYVDSCVKNETLSSTLHQGQLISMIASLNEVLTGTERVLDTPMPTAYTIAIAQISWIYVLVLPFQLCQFLKWITIPASIVAAYIIIGLATIGSEIENPFGQDVNDLPLDTYCRQIAVELDIITSTPAPNVDDFMTRPDNLVLFPLSQDGFGDWEDRTVEDIRAALRAKVVANPAPPHSAASTLIGKLSSLTKSSSV</sequence>
<accession>A0A9W9TIC2</accession>
<feature type="transmembrane region" description="Helical" evidence="9">
    <location>
        <begin position="120"/>
        <end position="138"/>
    </location>
</feature>
<keyword evidence="6" id="KW-0406">Ion transport</keyword>
<evidence type="ECO:0000313" key="10">
    <source>
        <dbReference type="EMBL" id="KAJ5223564.1"/>
    </source>
</evidence>
<evidence type="ECO:0000256" key="8">
    <source>
        <dbReference type="SAM" id="MobiDB-lite"/>
    </source>
</evidence>
<keyword evidence="4 9" id="KW-0812">Transmembrane</keyword>
<reference evidence="10" key="1">
    <citation type="submission" date="2022-11" db="EMBL/GenBank/DDBJ databases">
        <authorList>
            <person name="Petersen C."/>
        </authorList>
    </citation>
    <scope>NUCLEOTIDE SEQUENCE</scope>
    <source>
        <strain evidence="10">IBT 19713</strain>
    </source>
</reference>
<proteinExistence type="predicted"/>
<feature type="region of interest" description="Disordered" evidence="8">
    <location>
        <begin position="1"/>
        <end position="47"/>
    </location>
</feature>
<keyword evidence="7 9" id="KW-0472">Membrane</keyword>
<organism evidence="10 11">
    <name type="scientific">Penicillium chermesinum</name>
    <dbReference type="NCBI Taxonomy" id="63820"/>
    <lineage>
        <taxon>Eukaryota</taxon>
        <taxon>Fungi</taxon>
        <taxon>Dikarya</taxon>
        <taxon>Ascomycota</taxon>
        <taxon>Pezizomycotina</taxon>
        <taxon>Eurotiomycetes</taxon>
        <taxon>Eurotiomycetidae</taxon>
        <taxon>Eurotiales</taxon>
        <taxon>Aspergillaceae</taxon>
        <taxon>Penicillium</taxon>
    </lineage>
</organism>
<feature type="compositionally biased region" description="Basic and acidic residues" evidence="8">
    <location>
        <begin position="31"/>
        <end position="42"/>
    </location>
</feature>
<evidence type="ECO:0000256" key="2">
    <source>
        <dbReference type="ARBA" id="ARBA00022448"/>
    </source>
</evidence>
<evidence type="ECO:0000313" key="11">
    <source>
        <dbReference type="Proteomes" id="UP001150941"/>
    </source>
</evidence>
<dbReference type="PANTHER" id="PTHR33281:SF19">
    <property type="entry name" value="VOLTAGE-DEPENDENT ANION CHANNEL-FORMING PROTEIN YNEE"/>
    <property type="match status" value="1"/>
</dbReference>
<dbReference type="RefSeq" id="XP_058327747.1">
    <property type="nucleotide sequence ID" value="XM_058477402.1"/>
</dbReference>
<keyword evidence="2" id="KW-0813">Transport</keyword>
<comment type="caution">
    <text evidence="10">The sequence shown here is derived from an EMBL/GenBank/DDBJ whole genome shotgun (WGS) entry which is preliminary data.</text>
</comment>
<evidence type="ECO:0000256" key="4">
    <source>
        <dbReference type="ARBA" id="ARBA00022692"/>
    </source>
</evidence>
<feature type="transmembrane region" description="Helical" evidence="9">
    <location>
        <begin position="355"/>
        <end position="374"/>
    </location>
</feature>
<dbReference type="GO" id="GO:0005886">
    <property type="term" value="C:plasma membrane"/>
    <property type="evidence" value="ECO:0007669"/>
    <property type="project" value="UniProtKB-SubCell"/>
</dbReference>
<feature type="compositionally biased region" description="Polar residues" evidence="8">
    <location>
        <begin position="12"/>
        <end position="22"/>
    </location>
</feature>
<gene>
    <name evidence="10" type="ORF">N7468_008106</name>
</gene>
<feature type="transmembrane region" description="Helical" evidence="9">
    <location>
        <begin position="94"/>
        <end position="114"/>
    </location>
</feature>
<dbReference type="GO" id="GO:0005254">
    <property type="term" value="F:chloride channel activity"/>
    <property type="evidence" value="ECO:0007669"/>
    <property type="project" value="InterPro"/>
</dbReference>
<dbReference type="GeneID" id="83204705"/>
<evidence type="ECO:0000256" key="3">
    <source>
        <dbReference type="ARBA" id="ARBA00022475"/>
    </source>
</evidence>
<keyword evidence="3" id="KW-1003">Cell membrane</keyword>
<evidence type="ECO:0000256" key="5">
    <source>
        <dbReference type="ARBA" id="ARBA00022989"/>
    </source>
</evidence>